<dbReference type="CDD" id="cd07302">
    <property type="entry name" value="CHD"/>
    <property type="match status" value="1"/>
</dbReference>
<dbReference type="InterPro" id="IPR001054">
    <property type="entry name" value="A/G_cyclase"/>
</dbReference>
<comment type="caution">
    <text evidence="17">The sequence shown here is derived from an EMBL/GenBank/DDBJ whole genome shotgun (WGS) entry which is preliminary data.</text>
</comment>
<feature type="domain" description="PPM-type phosphatase" evidence="16">
    <location>
        <begin position="1539"/>
        <end position="1789"/>
    </location>
</feature>
<dbReference type="InterPro" id="IPR036457">
    <property type="entry name" value="PPM-type-like_dom_sf"/>
</dbReference>
<feature type="compositionally biased region" description="Low complexity" evidence="13">
    <location>
        <begin position="1303"/>
        <end position="1312"/>
    </location>
</feature>
<feature type="compositionally biased region" description="Basic and acidic residues" evidence="13">
    <location>
        <begin position="634"/>
        <end position="645"/>
    </location>
</feature>
<dbReference type="Gene3D" id="3.60.40.10">
    <property type="entry name" value="PPM-type phosphatase domain"/>
    <property type="match status" value="1"/>
</dbReference>
<dbReference type="PROSITE" id="PS50200">
    <property type="entry name" value="RA"/>
    <property type="match status" value="1"/>
</dbReference>
<dbReference type="InterPro" id="IPR000073">
    <property type="entry name" value="AB_hydrolase_1"/>
</dbReference>
<keyword evidence="9" id="KW-0115">cAMP biosynthesis</keyword>
<dbReference type="PANTHER" id="PTHR48051">
    <property type="match status" value="1"/>
</dbReference>
<keyword evidence="8" id="KW-0460">Magnesium</keyword>
<dbReference type="SUPFAM" id="SSF81606">
    <property type="entry name" value="PP2C-like"/>
    <property type="match status" value="1"/>
</dbReference>
<feature type="domain" description="Guanylate cyclase" evidence="14">
    <location>
        <begin position="1838"/>
        <end position="1974"/>
    </location>
</feature>
<evidence type="ECO:0000256" key="12">
    <source>
        <dbReference type="ARBA" id="ARBA00032637"/>
    </source>
</evidence>
<dbReference type="SUPFAM" id="SSF55073">
    <property type="entry name" value="Nucleotide cyclase"/>
    <property type="match status" value="1"/>
</dbReference>
<dbReference type="InterPro" id="IPR055071">
    <property type="entry name" value="RA_PHLPP-like"/>
</dbReference>
<evidence type="ECO:0000256" key="7">
    <source>
        <dbReference type="ARBA" id="ARBA00022737"/>
    </source>
</evidence>
<evidence type="ECO:0000256" key="6">
    <source>
        <dbReference type="ARBA" id="ARBA00022723"/>
    </source>
</evidence>
<feature type="domain" description="Ras-associating" evidence="15">
    <location>
        <begin position="796"/>
        <end position="879"/>
    </location>
</feature>
<dbReference type="InterPro" id="IPR001932">
    <property type="entry name" value="PPM-type_phosphatase-like_dom"/>
</dbReference>
<feature type="compositionally biased region" description="Acidic residues" evidence="13">
    <location>
        <begin position="2131"/>
        <end position="2143"/>
    </location>
</feature>
<dbReference type="Proteomes" id="UP000559256">
    <property type="component" value="Unassembled WGS sequence"/>
</dbReference>
<feature type="compositionally biased region" description="Low complexity" evidence="13">
    <location>
        <begin position="403"/>
        <end position="428"/>
    </location>
</feature>
<protein>
    <recommendedName>
        <fullName evidence="4">Adenylate cyclase</fullName>
        <ecNumber evidence="3">4.6.1.1</ecNumber>
    </recommendedName>
    <alternativeName>
        <fullName evidence="11">ATP pyrophosphate-lyase</fullName>
    </alternativeName>
    <alternativeName>
        <fullName evidence="12">Adenylyl cyclase</fullName>
    </alternativeName>
</protein>
<dbReference type="GO" id="GO:0046872">
    <property type="term" value="F:metal ion binding"/>
    <property type="evidence" value="ECO:0007669"/>
    <property type="project" value="UniProtKB-KW"/>
</dbReference>
<dbReference type="Gene3D" id="3.80.10.10">
    <property type="entry name" value="Ribonuclease Inhibitor"/>
    <property type="match status" value="4"/>
</dbReference>
<evidence type="ECO:0000256" key="4">
    <source>
        <dbReference type="ARBA" id="ARBA00021420"/>
    </source>
</evidence>
<keyword evidence="7" id="KW-0677">Repeat</keyword>
<dbReference type="Gene3D" id="3.30.70.1230">
    <property type="entry name" value="Nucleotide cyclase"/>
    <property type="match status" value="1"/>
</dbReference>
<name>A0A8H5C9K5_9AGAR</name>
<dbReference type="EMBL" id="JAACJM010000212">
    <property type="protein sequence ID" value="KAF5337656.1"/>
    <property type="molecule type" value="Genomic_DNA"/>
</dbReference>
<dbReference type="InterPro" id="IPR032675">
    <property type="entry name" value="LRR_dom_sf"/>
</dbReference>
<feature type="compositionally biased region" description="Basic and acidic residues" evidence="13">
    <location>
        <begin position="2101"/>
        <end position="2113"/>
    </location>
</feature>
<feature type="region of interest" description="Disordered" evidence="13">
    <location>
        <begin position="346"/>
        <end position="509"/>
    </location>
</feature>
<dbReference type="GO" id="GO:0005737">
    <property type="term" value="C:cytoplasm"/>
    <property type="evidence" value="ECO:0007669"/>
    <property type="project" value="TreeGrafter"/>
</dbReference>
<dbReference type="SMART" id="SM00365">
    <property type="entry name" value="LRR_SD22"/>
    <property type="match status" value="5"/>
</dbReference>
<evidence type="ECO:0000259" key="15">
    <source>
        <dbReference type="PROSITE" id="PS50200"/>
    </source>
</evidence>
<dbReference type="Pfam" id="PF23010">
    <property type="entry name" value="RA_3"/>
    <property type="match status" value="1"/>
</dbReference>
<dbReference type="Pfam" id="PF23598">
    <property type="entry name" value="LRR_14"/>
    <property type="match status" value="1"/>
</dbReference>
<dbReference type="InterPro" id="IPR029787">
    <property type="entry name" value="Nucleotide_cyclase"/>
</dbReference>
<dbReference type="SMART" id="SM00364">
    <property type="entry name" value="LRR_BAC"/>
    <property type="match status" value="11"/>
</dbReference>
<sequence>MHEHSSQRLQVMPYILDTSTGAVVLGTSGRPKPSTSRSDADKRLKMTAKRYTLDGSERNVHGLTLLFAHCIGAHKEQWEPTIERIFHTQLNRHKNGIKKSKYYQIREAWAFDWQNHGDAGVLNRELLKDRPEGVSVYEWASAIAAFVKSLYLKGHRIVPMGHSAGAGAVFHLHFFFVSYVTELRMLSTKSFPIPITQHFYQSQIPYVSLVLIEATMVTRDLFFKHFDDRMATMEFTVEATAIRRDTWPGREEAFKWLSKRFPWNGWDERVVRILADYGLQEAPSSSSSDSGQNQVVTLKCDKKQEAISYPDVDPHFEAVAELERVCRVLPDLAKSVLSTRGLMRLFQQHPSPPPSPPSPPSPPPKDSRVRSRARSFSKKSLSNLRGSHSNTHLNSSRPSLPISNNSSQSQLMLSISSSTSQNSHSPSSPKREVRKTKSSFFPKQLSSILPGRRSKSRLRAEPDDIEHPSLRPKTPPLPDRYISSSERGHGRRTKHSYPRGSLSQPHSPTFNDDYVILDTNIEEMDGIVSSTVLSSTTASGSTSPTSASASAFDSSSYSQSLSDKMSLSSYPTPQSFLSSYEFHNPNPFSTTPGPRLFSPEAAKRIAAMADAQISPKTIIPRSQRIPQITIPRLPDGHNHEHHSDSPTKASWTAPESWKVAPEVPEVETPGEEGGSSAEEDFFSRSSKGSKWSLLNDVVMDQGIPEVPDTFSLDGSEAGHGRGSVVGGLERLREGEQRPSTTAAFSGIGSTLMNGVVPRKGSDSRSVSTRSSSTAADSYLGLQSALRRPQRSVPQLKEFQLKIFRADKRSHTVRIGFQITVKSLTEALSSKSAVQDNLKDHNLFLVENGRERILGPSERPLDIVRRRLEMAGFDMREGRDVLGIDGLSFLLKFVYKDQALGPTPLDLGDNFELVDLDNRGLRTIPIVLHQKADQIYALRLSGNPMLNIPLDFIQSCTSLGELHMCNMALKRVPHNVQYCAPLTRLDVSNNRIADLTESYLEKITGLQTLLIQNNRLDDLPWHFPRLRSLKKLNLSNNRFKDLPVVLCKLENLRDLDISFNMLTSLPRDIGRMVNLERLVMVGNDVTSLPNECAEMVNLQSLDCRWNLIKDLGGITLLPNLEVLNAEHNALQEFALFGGPKLQHVHVSHNEISRVTFVPGPVARPPYCLITLDISHNKLSTIDDSAIAQLPLLRTLRLDHNTFKFLPEAIGSFKWLETLSCSYNGLESIPPFIGKLQKLETLEIHNNCLTDLPITLWNCESLRTLNATSNSISAWQYPPIPSPAHSIAIASGDPLSSSASLRKGSTTSQMSSSSNNVHPCHPPLTLSLEKLYLGENRIHDDLLSYLMLLREMKVLNLSFNDITELPSTFFRSFHRLEELYLSGNKIQTIPTEDLPKLTHLSILYLNGNKIQHLPQELAKVRSLTVLDVGSNVLNYNINNWEYDWNWNFNKNLRYLNLSGNKKLQIKNDGTGPDGRRQSHSFDLPGDPEDPLTLAGFTALKQLRVLGLMDVTIMTTVKSVDIPDENADRRVRSSESTVLGMAYGIADSLGKNNYLNMLDLVHAFPERPGEAVFAMFGRSVPGKTYHFLDSPELKGRVPEALRRSFLKVNHDLHNFLFGRKATETETETETDTKIVQRGGASGVVVYIAGKKLFVANVGDALAVISRGGVAHSLSKKHDPYSEGELRRIRAAEGWVSQQSGLINDEADVSKSFGFFHLPYLVNARPDVFEWDLSALDEFVIVGTPSLWKFVSFQTAVEIARREDYPMIAAQKLRDIALSYGACGTTMIMVISVADLFNQTDESRTPKTSLLDANVFKSLPRVPRDPRDQFGSEVPAPIGHLALVFTDIRNSTHLWDVNDGMKTAWRLHNNLLRKLLRLCGGYEVKTEGDAFMCAFPTSLEAVWWCLSVQEELLKEPWPMNLLQCDDGRPIYEPGGRLVTQGLAVRMGIHCGTPLCERDPVNHRMDYFGPMVNRAARVNGIALGGQIMCSADVMREIRAKVFGDGPSTPYSDHQTQQAINSIRQIGVAHFLVGEVKLKGLELPEMVTVIYPKALAYRHQIQDYLAAPADWFSCWAKPQVSEIRQLGTICLRLEALASQRIFRDTGDRKASVQSRERQPSVHNLAPTPSDDQTATPPDEEQEQEQEPEEELYLYGDSNLLLPTLTDKSSDRDMTMVLDMLVGRIANAASRLVERTQTLDMKDSLATVLLERGELDERTLQSILGILQDLNFPPPRARPPSAS</sequence>
<feature type="compositionally biased region" description="Polar residues" evidence="13">
    <location>
        <begin position="378"/>
        <end position="402"/>
    </location>
</feature>
<evidence type="ECO:0000256" key="3">
    <source>
        <dbReference type="ARBA" id="ARBA00012201"/>
    </source>
</evidence>
<keyword evidence="10" id="KW-0456">Lyase</keyword>
<dbReference type="FunFam" id="3.80.10.10:FF:001164">
    <property type="entry name" value="GH01279p"/>
    <property type="match status" value="1"/>
</dbReference>
<feature type="region of interest" description="Disordered" evidence="13">
    <location>
        <begin position="2101"/>
        <end position="2143"/>
    </location>
</feature>
<evidence type="ECO:0000256" key="9">
    <source>
        <dbReference type="ARBA" id="ARBA00022998"/>
    </source>
</evidence>
<proteinExistence type="inferred from homology"/>
<dbReference type="Pfam" id="PF00481">
    <property type="entry name" value="PP2C"/>
    <property type="match status" value="1"/>
</dbReference>
<feature type="compositionally biased region" description="Pro residues" evidence="13">
    <location>
        <begin position="350"/>
        <end position="364"/>
    </location>
</feature>
<dbReference type="SUPFAM" id="SSF52058">
    <property type="entry name" value="L domain-like"/>
    <property type="match status" value="1"/>
</dbReference>
<dbReference type="InterPro" id="IPR000159">
    <property type="entry name" value="RA_dom"/>
</dbReference>
<dbReference type="SMART" id="SM00332">
    <property type="entry name" value="PP2Cc"/>
    <property type="match status" value="1"/>
</dbReference>
<dbReference type="PROSITE" id="PS51746">
    <property type="entry name" value="PPM_2"/>
    <property type="match status" value="1"/>
</dbReference>
<reference evidence="17 18" key="1">
    <citation type="journal article" date="2020" name="ISME J.">
        <title>Uncovering the hidden diversity of litter-decomposition mechanisms in mushroom-forming fungi.</title>
        <authorList>
            <person name="Floudas D."/>
            <person name="Bentzer J."/>
            <person name="Ahren D."/>
            <person name="Johansson T."/>
            <person name="Persson P."/>
            <person name="Tunlid A."/>
        </authorList>
    </citation>
    <scope>NUCLEOTIDE SEQUENCE [LARGE SCALE GENOMIC DNA]</scope>
    <source>
        <strain evidence="17 18">CBS 291.85</strain>
    </source>
</reference>
<dbReference type="CDD" id="cd00143">
    <property type="entry name" value="PP2Cc"/>
    <property type="match status" value="1"/>
</dbReference>
<organism evidence="17 18">
    <name type="scientific">Tetrapyrgos nigripes</name>
    <dbReference type="NCBI Taxonomy" id="182062"/>
    <lineage>
        <taxon>Eukaryota</taxon>
        <taxon>Fungi</taxon>
        <taxon>Dikarya</taxon>
        <taxon>Basidiomycota</taxon>
        <taxon>Agaricomycotina</taxon>
        <taxon>Agaricomycetes</taxon>
        <taxon>Agaricomycetidae</taxon>
        <taxon>Agaricales</taxon>
        <taxon>Marasmiineae</taxon>
        <taxon>Marasmiaceae</taxon>
        <taxon>Tetrapyrgos</taxon>
    </lineage>
</organism>
<dbReference type="Gene3D" id="3.40.50.1820">
    <property type="entry name" value="alpha/beta hydrolase"/>
    <property type="match status" value="1"/>
</dbReference>
<evidence type="ECO:0000313" key="17">
    <source>
        <dbReference type="EMBL" id="KAF5337656.1"/>
    </source>
</evidence>
<comment type="similarity">
    <text evidence="2">Belongs to the adenylyl cyclase class-3 family.</text>
</comment>
<feature type="region of interest" description="Disordered" evidence="13">
    <location>
        <begin position="1463"/>
        <end position="1484"/>
    </location>
</feature>
<dbReference type="Pfam" id="PF13855">
    <property type="entry name" value="LRR_8"/>
    <property type="match status" value="2"/>
</dbReference>
<dbReference type="InterPro" id="IPR055414">
    <property type="entry name" value="LRR_R13L4/SHOC2-like"/>
</dbReference>
<evidence type="ECO:0000256" key="5">
    <source>
        <dbReference type="ARBA" id="ARBA00022614"/>
    </source>
</evidence>
<evidence type="ECO:0000259" key="14">
    <source>
        <dbReference type="PROSITE" id="PS50125"/>
    </source>
</evidence>
<dbReference type="SMART" id="SM00369">
    <property type="entry name" value="LRR_TYP"/>
    <property type="match status" value="9"/>
</dbReference>
<dbReference type="InterPro" id="IPR050216">
    <property type="entry name" value="LRR_domain-containing"/>
</dbReference>
<dbReference type="EC" id="4.6.1.1" evidence="3"/>
<dbReference type="GO" id="GO:0035556">
    <property type="term" value="P:intracellular signal transduction"/>
    <property type="evidence" value="ECO:0007669"/>
    <property type="project" value="InterPro"/>
</dbReference>
<keyword evidence="18" id="KW-1185">Reference proteome</keyword>
<dbReference type="SUPFAM" id="SSF53474">
    <property type="entry name" value="alpha/beta-Hydrolases"/>
    <property type="match status" value="1"/>
</dbReference>
<dbReference type="GO" id="GO:0004016">
    <property type="term" value="F:adenylate cyclase activity"/>
    <property type="evidence" value="ECO:0007669"/>
    <property type="project" value="UniProtKB-EC"/>
</dbReference>
<evidence type="ECO:0000256" key="1">
    <source>
        <dbReference type="ARBA" id="ARBA00001593"/>
    </source>
</evidence>
<dbReference type="InterPro" id="IPR029058">
    <property type="entry name" value="AB_hydrolase_fold"/>
</dbReference>
<evidence type="ECO:0000313" key="18">
    <source>
        <dbReference type="Proteomes" id="UP000559256"/>
    </source>
</evidence>
<dbReference type="SUPFAM" id="SSF52047">
    <property type="entry name" value="RNI-like"/>
    <property type="match status" value="1"/>
</dbReference>
<dbReference type="PANTHER" id="PTHR48051:SF1">
    <property type="entry name" value="RAS SUPPRESSOR PROTEIN 1"/>
    <property type="match status" value="1"/>
</dbReference>
<feature type="region of interest" description="Disordered" evidence="13">
    <location>
        <begin position="534"/>
        <end position="553"/>
    </location>
</feature>
<dbReference type="InterPro" id="IPR003591">
    <property type="entry name" value="Leu-rich_rpt_typical-subtyp"/>
</dbReference>
<dbReference type="Pfam" id="PF00211">
    <property type="entry name" value="Guanylate_cyc"/>
    <property type="match status" value="1"/>
</dbReference>
<evidence type="ECO:0000259" key="16">
    <source>
        <dbReference type="PROSITE" id="PS51746"/>
    </source>
</evidence>
<keyword evidence="5" id="KW-0433">Leucine-rich repeat</keyword>
<dbReference type="SMART" id="SM00044">
    <property type="entry name" value="CYCc"/>
    <property type="match status" value="1"/>
</dbReference>
<gene>
    <name evidence="17" type="ORF">D9758_012998</name>
</gene>
<evidence type="ECO:0000256" key="8">
    <source>
        <dbReference type="ARBA" id="ARBA00022842"/>
    </source>
</evidence>
<dbReference type="PROSITE" id="PS51450">
    <property type="entry name" value="LRR"/>
    <property type="match status" value="4"/>
</dbReference>
<evidence type="ECO:0000256" key="10">
    <source>
        <dbReference type="ARBA" id="ARBA00023239"/>
    </source>
</evidence>
<feature type="region of interest" description="Disordered" evidence="13">
    <location>
        <begin position="633"/>
        <end position="685"/>
    </location>
</feature>
<comment type="catalytic activity">
    <reaction evidence="1">
        <text>ATP = 3',5'-cyclic AMP + diphosphate</text>
        <dbReference type="Rhea" id="RHEA:15389"/>
        <dbReference type="ChEBI" id="CHEBI:30616"/>
        <dbReference type="ChEBI" id="CHEBI:33019"/>
        <dbReference type="ChEBI" id="CHEBI:58165"/>
        <dbReference type="EC" id="4.6.1.1"/>
    </reaction>
</comment>
<feature type="compositionally biased region" description="Polar residues" evidence="13">
    <location>
        <begin position="438"/>
        <end position="447"/>
    </location>
</feature>
<dbReference type="OrthoDB" id="2021138at2759"/>
<keyword evidence="6" id="KW-0479">Metal-binding</keyword>
<evidence type="ECO:0000256" key="11">
    <source>
        <dbReference type="ARBA" id="ARBA00032597"/>
    </source>
</evidence>
<dbReference type="PROSITE" id="PS50125">
    <property type="entry name" value="GUANYLATE_CYCLASE_2"/>
    <property type="match status" value="1"/>
</dbReference>
<feature type="compositionally biased region" description="Basic and acidic residues" evidence="13">
    <location>
        <begin position="458"/>
        <end position="469"/>
    </location>
</feature>
<feature type="region of interest" description="Disordered" evidence="13">
    <location>
        <begin position="1296"/>
        <end position="1316"/>
    </location>
</feature>
<evidence type="ECO:0000256" key="2">
    <source>
        <dbReference type="ARBA" id="ARBA00005381"/>
    </source>
</evidence>
<accession>A0A8H5C9K5</accession>
<dbReference type="InterPro" id="IPR001611">
    <property type="entry name" value="Leu-rich_rpt"/>
</dbReference>
<dbReference type="GO" id="GO:0006171">
    <property type="term" value="P:cAMP biosynthetic process"/>
    <property type="evidence" value="ECO:0007669"/>
    <property type="project" value="UniProtKB-KW"/>
</dbReference>
<evidence type="ECO:0000256" key="13">
    <source>
        <dbReference type="SAM" id="MobiDB-lite"/>
    </source>
</evidence>
<dbReference type="Pfam" id="PF12697">
    <property type="entry name" value="Abhydrolase_6"/>
    <property type="match status" value="1"/>
</dbReference>